<gene>
    <name evidence="1" type="ORF">NBR_LOCUS4078</name>
</gene>
<accession>A0A0N4XNH6</accession>
<organism evidence="3">
    <name type="scientific">Nippostrongylus brasiliensis</name>
    <name type="common">Rat hookworm</name>
    <dbReference type="NCBI Taxonomy" id="27835"/>
    <lineage>
        <taxon>Eukaryota</taxon>
        <taxon>Metazoa</taxon>
        <taxon>Ecdysozoa</taxon>
        <taxon>Nematoda</taxon>
        <taxon>Chromadorea</taxon>
        <taxon>Rhabditida</taxon>
        <taxon>Rhabditina</taxon>
        <taxon>Rhabditomorpha</taxon>
        <taxon>Strongyloidea</taxon>
        <taxon>Heligmosomidae</taxon>
        <taxon>Nippostrongylus</taxon>
    </lineage>
</organism>
<evidence type="ECO:0000313" key="3">
    <source>
        <dbReference type="WBParaSite" id="NBR_0000407801-mRNA-1"/>
    </source>
</evidence>
<reference evidence="1 2" key="2">
    <citation type="submission" date="2018-11" db="EMBL/GenBank/DDBJ databases">
        <authorList>
            <consortium name="Pathogen Informatics"/>
        </authorList>
    </citation>
    <scope>NUCLEOTIDE SEQUENCE [LARGE SCALE GENOMIC DNA]</scope>
</reference>
<keyword evidence="2" id="KW-1185">Reference proteome</keyword>
<protein>
    <submittedName>
        <fullName evidence="3">MOSC domain-containing protein</fullName>
    </submittedName>
</protein>
<dbReference type="Proteomes" id="UP000271162">
    <property type="component" value="Unassembled WGS sequence"/>
</dbReference>
<proteinExistence type="predicted"/>
<name>A0A0N4XNH6_NIPBR</name>
<sequence length="53" mass="5473">MRMVLVDGSEALTSRVQLAPVNGGGPEILERTLAGAEMEALVAADQGRIGGKH</sequence>
<dbReference type="AlphaFoldDB" id="A0A0N4XNH6"/>
<dbReference type="WBParaSite" id="NBR_0000407801-mRNA-1">
    <property type="protein sequence ID" value="NBR_0000407801-mRNA-1"/>
    <property type="gene ID" value="NBR_0000407801"/>
</dbReference>
<evidence type="ECO:0000313" key="1">
    <source>
        <dbReference type="EMBL" id="VDL67667.1"/>
    </source>
</evidence>
<dbReference type="EMBL" id="UYSL01007005">
    <property type="protein sequence ID" value="VDL67667.1"/>
    <property type="molecule type" value="Genomic_DNA"/>
</dbReference>
<reference evidence="3" key="1">
    <citation type="submission" date="2017-02" db="UniProtKB">
        <authorList>
            <consortium name="WormBaseParasite"/>
        </authorList>
    </citation>
    <scope>IDENTIFICATION</scope>
</reference>
<evidence type="ECO:0000313" key="2">
    <source>
        <dbReference type="Proteomes" id="UP000271162"/>
    </source>
</evidence>